<accession>A0AAX3Y956</accession>
<organism evidence="3 5">
    <name type="scientific">Rhodococcus opacus</name>
    <name type="common">Nocardia opaca</name>
    <dbReference type="NCBI Taxonomy" id="37919"/>
    <lineage>
        <taxon>Bacteria</taxon>
        <taxon>Bacillati</taxon>
        <taxon>Actinomycetota</taxon>
        <taxon>Actinomycetes</taxon>
        <taxon>Mycobacteriales</taxon>
        <taxon>Nocardiaceae</taxon>
        <taxon>Rhodococcus</taxon>
    </lineage>
</organism>
<reference evidence="2" key="1">
    <citation type="submission" date="2022-12" db="EMBL/GenBank/DDBJ databases">
        <authorList>
            <person name="Krivoruchko A.V."/>
            <person name="Elkin A."/>
        </authorList>
    </citation>
    <scope>NUCLEOTIDE SEQUENCE</scope>
    <source>
        <strain evidence="2">IEGM 249</strain>
    </source>
</reference>
<evidence type="ECO:0000313" key="3">
    <source>
        <dbReference type="EMBL" id="WLF44632.1"/>
    </source>
</evidence>
<gene>
    <name evidence="2" type="ORF">O4328_40095</name>
    <name evidence="3" type="ORF">Q5707_22100</name>
</gene>
<dbReference type="Proteomes" id="UP001066327">
    <property type="component" value="Unassembled WGS sequence"/>
</dbReference>
<protein>
    <submittedName>
        <fullName evidence="3">Uncharacterized protein</fullName>
    </submittedName>
</protein>
<dbReference type="EMBL" id="JAPWIS010000036">
    <property type="protein sequence ID" value="MCZ4589770.1"/>
    <property type="molecule type" value="Genomic_DNA"/>
</dbReference>
<sequence length="136" mass="14412">MDGRLSGVAGRKPVRAPCSDDRQLDAQGSEKRVCRGTERDDRVVVVQGVVRRLYRPLRACGSDGLHGSVLEDGDAHVGDLLEQALEQGLPVDVSVDRGVGGDLYPGADGSTALTCFVTGQVFDAAREAQSFRLTSA</sequence>
<evidence type="ECO:0000256" key="1">
    <source>
        <dbReference type="SAM" id="MobiDB-lite"/>
    </source>
</evidence>
<dbReference type="EMBL" id="CP130953">
    <property type="protein sequence ID" value="WLF44632.1"/>
    <property type="molecule type" value="Genomic_DNA"/>
</dbReference>
<keyword evidence="4" id="KW-1185">Reference proteome</keyword>
<feature type="compositionally biased region" description="Basic and acidic residues" evidence="1">
    <location>
        <begin position="18"/>
        <end position="33"/>
    </location>
</feature>
<name>A0AAX3Y956_RHOOP</name>
<reference evidence="3" key="2">
    <citation type="submission" date="2023-07" db="EMBL/GenBank/DDBJ databases">
        <title>Genomic analysis of Rhodococcus opacus VOC-14 with glycol ethers degradation activity.</title>
        <authorList>
            <person name="Narkevich D.A."/>
            <person name="Hlushen A.M."/>
            <person name="Akhremchuk A.E."/>
            <person name="Sikolenko M.A."/>
            <person name="Valentovich L.N."/>
        </authorList>
    </citation>
    <scope>NUCLEOTIDE SEQUENCE</scope>
    <source>
        <strain evidence="3">VOC-14</strain>
    </source>
</reference>
<evidence type="ECO:0000313" key="2">
    <source>
        <dbReference type="EMBL" id="MCZ4589770.1"/>
    </source>
</evidence>
<evidence type="ECO:0000313" key="5">
    <source>
        <dbReference type="Proteomes" id="UP001231166"/>
    </source>
</evidence>
<feature type="region of interest" description="Disordered" evidence="1">
    <location>
        <begin position="1"/>
        <end position="33"/>
    </location>
</feature>
<dbReference type="Proteomes" id="UP001231166">
    <property type="component" value="Chromosome"/>
</dbReference>
<proteinExistence type="predicted"/>
<dbReference type="AlphaFoldDB" id="A0AAX3Y956"/>
<evidence type="ECO:0000313" key="4">
    <source>
        <dbReference type="Proteomes" id="UP001066327"/>
    </source>
</evidence>